<accession>A0ABN2RER7</accession>
<evidence type="ECO:0000313" key="1">
    <source>
        <dbReference type="EMBL" id="GAA1967823.1"/>
    </source>
</evidence>
<gene>
    <name evidence="1" type="ORF">GCM10009838_27720</name>
</gene>
<dbReference type="InterPro" id="IPR036388">
    <property type="entry name" value="WH-like_DNA-bd_sf"/>
</dbReference>
<name>A0ABN2RER7_9ACTN</name>
<sequence>MRVRVRVTAPTASVHAAALREAGLITTVRNGRVIHSLTPLGADLSAADVAPR</sequence>
<dbReference type="Gene3D" id="1.10.10.10">
    <property type="entry name" value="Winged helix-like DNA-binding domain superfamily/Winged helix DNA-binding domain"/>
    <property type="match status" value="1"/>
</dbReference>
<protein>
    <recommendedName>
        <fullName evidence="3">ArsR family transcriptional regulator</fullName>
    </recommendedName>
</protein>
<comment type="caution">
    <text evidence="1">The sequence shown here is derived from an EMBL/GenBank/DDBJ whole genome shotgun (WGS) entry which is preliminary data.</text>
</comment>
<reference evidence="1 2" key="1">
    <citation type="journal article" date="2019" name="Int. J. Syst. Evol. Microbiol.">
        <title>The Global Catalogue of Microorganisms (GCM) 10K type strain sequencing project: providing services to taxonomists for standard genome sequencing and annotation.</title>
        <authorList>
            <consortium name="The Broad Institute Genomics Platform"/>
            <consortium name="The Broad Institute Genome Sequencing Center for Infectious Disease"/>
            <person name="Wu L."/>
            <person name="Ma J."/>
        </authorList>
    </citation>
    <scope>NUCLEOTIDE SEQUENCE [LARGE SCALE GENOMIC DNA]</scope>
    <source>
        <strain evidence="1 2">JCM 16013</strain>
    </source>
</reference>
<organism evidence="1 2">
    <name type="scientific">Catenulispora subtropica</name>
    <dbReference type="NCBI Taxonomy" id="450798"/>
    <lineage>
        <taxon>Bacteria</taxon>
        <taxon>Bacillati</taxon>
        <taxon>Actinomycetota</taxon>
        <taxon>Actinomycetes</taxon>
        <taxon>Catenulisporales</taxon>
        <taxon>Catenulisporaceae</taxon>
        <taxon>Catenulispora</taxon>
    </lineage>
</organism>
<proteinExistence type="predicted"/>
<dbReference type="Proteomes" id="UP001499854">
    <property type="component" value="Unassembled WGS sequence"/>
</dbReference>
<dbReference type="SUPFAM" id="SSF46785">
    <property type="entry name" value="Winged helix' DNA-binding domain"/>
    <property type="match status" value="1"/>
</dbReference>
<evidence type="ECO:0000313" key="2">
    <source>
        <dbReference type="Proteomes" id="UP001499854"/>
    </source>
</evidence>
<keyword evidence="2" id="KW-1185">Reference proteome</keyword>
<dbReference type="EMBL" id="BAAAQM010000013">
    <property type="protein sequence ID" value="GAA1967823.1"/>
    <property type="molecule type" value="Genomic_DNA"/>
</dbReference>
<dbReference type="InterPro" id="IPR036390">
    <property type="entry name" value="WH_DNA-bd_sf"/>
</dbReference>
<evidence type="ECO:0008006" key="3">
    <source>
        <dbReference type="Google" id="ProtNLM"/>
    </source>
</evidence>